<dbReference type="InterPro" id="IPR014710">
    <property type="entry name" value="RmlC-like_jellyroll"/>
</dbReference>
<keyword evidence="3" id="KW-1185">Reference proteome</keyword>
<dbReference type="Pfam" id="PF00027">
    <property type="entry name" value="cNMP_binding"/>
    <property type="match status" value="1"/>
</dbReference>
<gene>
    <name evidence="2" type="ordered locus">Lbys_0707</name>
</gene>
<reference key="1">
    <citation type="submission" date="2010-11" db="EMBL/GenBank/DDBJ databases">
        <title>The complete genome of Leadbetterella byssophila DSM 17132.</title>
        <authorList>
            <consortium name="US DOE Joint Genome Institute (JGI-PGF)"/>
            <person name="Lucas S."/>
            <person name="Copeland A."/>
            <person name="Lapidus A."/>
            <person name="Glavina del Rio T."/>
            <person name="Dalin E."/>
            <person name="Tice H."/>
            <person name="Bruce D."/>
            <person name="Goodwin L."/>
            <person name="Pitluck S."/>
            <person name="Kyrpides N."/>
            <person name="Mavromatis K."/>
            <person name="Ivanova N."/>
            <person name="Teshima H."/>
            <person name="Brettin T."/>
            <person name="Detter J.C."/>
            <person name="Han C."/>
            <person name="Tapia R."/>
            <person name="Land M."/>
            <person name="Hauser L."/>
            <person name="Markowitz V."/>
            <person name="Cheng J.-F."/>
            <person name="Hugenholtz P."/>
            <person name="Woyke T."/>
            <person name="Wu D."/>
            <person name="Tindall B."/>
            <person name="Pomrenke H.G."/>
            <person name="Brambilla E."/>
            <person name="Klenk H.-P."/>
            <person name="Eisen J.A."/>
        </authorList>
    </citation>
    <scope>NUCLEOTIDE SEQUENCE [LARGE SCALE GENOMIC DNA]</scope>
    <source>
        <strain>DSM 17132</strain>
    </source>
</reference>
<evidence type="ECO:0000313" key="3">
    <source>
        <dbReference type="Proteomes" id="UP000007435"/>
    </source>
</evidence>
<proteinExistence type="predicted"/>
<dbReference type="Gene3D" id="2.60.120.10">
    <property type="entry name" value="Jelly Rolls"/>
    <property type="match status" value="1"/>
</dbReference>
<sequence length="186" mass="21902">MIREYLLGLRTFDNEELNFFVSKFSQKKIIRGELFIKEGETCKEVAFIETGIFHSYYIDGNENTFCFRFPNTFLAPYASFITGKPSYESQQALTDASLWVASKDEIEGFSSPNFLRFLKSIAENEYLDLEDRFFQLQRDSAQARYLSLFHKEPELIRDIPLHYIASYLGITQRHLSRIRNDIRQMS</sequence>
<dbReference type="InterPro" id="IPR000595">
    <property type="entry name" value="cNMP-bd_dom"/>
</dbReference>
<dbReference type="RefSeq" id="WP_013407521.1">
    <property type="nucleotide sequence ID" value="NC_014655.1"/>
</dbReference>
<feature type="domain" description="Cyclic nucleotide-binding" evidence="1">
    <location>
        <begin position="31"/>
        <end position="109"/>
    </location>
</feature>
<dbReference type="STRING" id="649349.Lbys_0707"/>
<evidence type="ECO:0000313" key="2">
    <source>
        <dbReference type="EMBL" id="ADQ16469.1"/>
    </source>
</evidence>
<dbReference type="HOGENOM" id="CLU_075053_9_0_10"/>
<dbReference type="InterPro" id="IPR018490">
    <property type="entry name" value="cNMP-bd_dom_sf"/>
</dbReference>
<name>E4RZD0_LEAB4</name>
<protein>
    <submittedName>
        <fullName evidence="2">Transcriptional regulator, Crp/Fnr family</fullName>
    </submittedName>
</protein>
<organism evidence="2 3">
    <name type="scientific">Leadbetterella byssophila (strain DSM 17132 / JCM 16389 / KACC 11308 / NBRC 106382 / 4M15)</name>
    <dbReference type="NCBI Taxonomy" id="649349"/>
    <lineage>
        <taxon>Bacteria</taxon>
        <taxon>Pseudomonadati</taxon>
        <taxon>Bacteroidota</taxon>
        <taxon>Cytophagia</taxon>
        <taxon>Cytophagales</taxon>
        <taxon>Leadbetterellaceae</taxon>
        <taxon>Leadbetterella</taxon>
    </lineage>
</organism>
<dbReference type="AlphaFoldDB" id="E4RZD0"/>
<evidence type="ECO:0000259" key="1">
    <source>
        <dbReference type="Pfam" id="PF00027"/>
    </source>
</evidence>
<dbReference type="OrthoDB" id="792939at2"/>
<dbReference type="EMBL" id="CP002305">
    <property type="protein sequence ID" value="ADQ16469.1"/>
    <property type="molecule type" value="Genomic_DNA"/>
</dbReference>
<dbReference type="Proteomes" id="UP000007435">
    <property type="component" value="Chromosome"/>
</dbReference>
<dbReference type="SUPFAM" id="SSF51206">
    <property type="entry name" value="cAMP-binding domain-like"/>
    <property type="match status" value="1"/>
</dbReference>
<dbReference type="KEGG" id="lby:Lbys_0707"/>
<accession>E4RZD0</accession>
<dbReference type="CDD" id="cd00038">
    <property type="entry name" value="CAP_ED"/>
    <property type="match status" value="1"/>
</dbReference>
<reference evidence="2 3" key="2">
    <citation type="journal article" date="2011" name="Stand. Genomic Sci.">
        <title>Complete genome sequence of Leadbetterella byssophila type strain (4M15).</title>
        <authorList>
            <person name="Abt B."/>
            <person name="Teshima H."/>
            <person name="Lucas S."/>
            <person name="Lapidus A."/>
            <person name="Del Rio T.G."/>
            <person name="Nolan M."/>
            <person name="Tice H."/>
            <person name="Cheng J.F."/>
            <person name="Pitluck S."/>
            <person name="Liolios K."/>
            <person name="Pagani I."/>
            <person name="Ivanova N."/>
            <person name="Mavromatis K."/>
            <person name="Pati A."/>
            <person name="Tapia R."/>
            <person name="Han C."/>
            <person name="Goodwin L."/>
            <person name="Chen A."/>
            <person name="Palaniappan K."/>
            <person name="Land M."/>
            <person name="Hauser L."/>
            <person name="Chang Y.J."/>
            <person name="Jeffries C.D."/>
            <person name="Rohde M."/>
            <person name="Goker M."/>
            <person name="Tindall B.J."/>
            <person name="Detter J.C."/>
            <person name="Woyke T."/>
            <person name="Bristow J."/>
            <person name="Eisen J.A."/>
            <person name="Markowitz V."/>
            <person name="Hugenholtz P."/>
            <person name="Klenk H.P."/>
            <person name="Kyrpides N.C."/>
        </authorList>
    </citation>
    <scope>NUCLEOTIDE SEQUENCE [LARGE SCALE GENOMIC DNA]</scope>
    <source>
        <strain evidence="3">DSM 17132 / JCM 16389 / KACC 11308 / NBRC 106382 / 4M15</strain>
    </source>
</reference>
<dbReference type="eggNOG" id="COG0664">
    <property type="taxonomic scope" value="Bacteria"/>
</dbReference>